<protein>
    <submittedName>
        <fullName evidence="1">T9SS type B sorting domain-containing protein</fullName>
    </submittedName>
</protein>
<proteinExistence type="predicted"/>
<evidence type="ECO:0000313" key="2">
    <source>
        <dbReference type="Proteomes" id="UP000475249"/>
    </source>
</evidence>
<sequence length="168" mass="18443">FCILEAPRVSDLSATGNGIVRWYEDADSTAELASDTALEDGTLYYGVLEDDNGCISERVEVVVRINMQGCEEIPEADRLGFSPNGDGVNDTFSISWLRNDYPNYRMSVYDRNGSLVYEGNISSPDWDGSADRGIILGDGKLPNGVYYYTIDFGDGATPPVQGVVYLNR</sequence>
<dbReference type="InterPro" id="IPR026341">
    <property type="entry name" value="T9SS_type_B"/>
</dbReference>
<evidence type="ECO:0000313" key="1">
    <source>
        <dbReference type="EMBL" id="NAS13755.1"/>
    </source>
</evidence>
<comment type="caution">
    <text evidence="1">The sequence shown here is derived from an EMBL/GenBank/DDBJ whole genome shotgun (WGS) entry which is preliminary data.</text>
</comment>
<dbReference type="EMBL" id="WXYO01000008">
    <property type="protein sequence ID" value="NAS13755.1"/>
    <property type="molecule type" value="Genomic_DNA"/>
</dbReference>
<dbReference type="Pfam" id="PF13585">
    <property type="entry name" value="CHU_C"/>
    <property type="match status" value="1"/>
</dbReference>
<organism evidence="1 2">
    <name type="scientific">Poritiphilus flavus</name>
    <dbReference type="NCBI Taxonomy" id="2697053"/>
    <lineage>
        <taxon>Bacteria</taxon>
        <taxon>Pseudomonadati</taxon>
        <taxon>Bacteroidota</taxon>
        <taxon>Flavobacteriia</taxon>
        <taxon>Flavobacteriales</taxon>
        <taxon>Flavobacteriaceae</taxon>
        <taxon>Poritiphilus</taxon>
    </lineage>
</organism>
<dbReference type="Proteomes" id="UP000475249">
    <property type="component" value="Unassembled WGS sequence"/>
</dbReference>
<accession>A0A6L9EG96</accession>
<feature type="non-terminal residue" evidence="1">
    <location>
        <position position="1"/>
    </location>
</feature>
<dbReference type="AlphaFoldDB" id="A0A6L9EG96"/>
<name>A0A6L9EG96_9FLAO</name>
<gene>
    <name evidence="1" type="ORF">GTQ38_17205</name>
</gene>
<keyword evidence="2" id="KW-1185">Reference proteome</keyword>
<dbReference type="NCBIfam" id="TIGR04131">
    <property type="entry name" value="Bac_Flav_CTERM"/>
    <property type="match status" value="1"/>
</dbReference>
<dbReference type="RefSeq" id="WP_161436807.1">
    <property type="nucleotide sequence ID" value="NZ_WXYO01000008.1"/>
</dbReference>
<reference evidence="1 2" key="1">
    <citation type="submission" date="2020-01" db="EMBL/GenBank/DDBJ databases">
        <title>Bacteria diversity of Porities sp.</title>
        <authorList>
            <person name="Wang G."/>
        </authorList>
    </citation>
    <scope>NUCLEOTIDE SEQUENCE [LARGE SCALE GENOMIC DNA]</scope>
    <source>
        <strain evidence="1 2">R33</strain>
    </source>
</reference>